<name>A0AAD8PLJ7_9PEZI</name>
<dbReference type="GeneID" id="85449321"/>
<organism evidence="3 4">
    <name type="scientific">Colletotrichum navitas</name>
    <dbReference type="NCBI Taxonomy" id="681940"/>
    <lineage>
        <taxon>Eukaryota</taxon>
        <taxon>Fungi</taxon>
        <taxon>Dikarya</taxon>
        <taxon>Ascomycota</taxon>
        <taxon>Pezizomycotina</taxon>
        <taxon>Sordariomycetes</taxon>
        <taxon>Hypocreomycetidae</taxon>
        <taxon>Glomerellales</taxon>
        <taxon>Glomerellaceae</taxon>
        <taxon>Colletotrichum</taxon>
        <taxon>Colletotrichum graminicola species complex</taxon>
    </lineage>
</organism>
<proteinExistence type="predicted"/>
<gene>
    <name evidence="3" type="ORF">LY79DRAFT_71654</name>
</gene>
<feature type="domain" description="DUF6604" evidence="2">
    <location>
        <begin position="163"/>
        <end position="215"/>
    </location>
</feature>
<dbReference type="Pfam" id="PF20253">
    <property type="entry name" value="DUF6604"/>
    <property type="match status" value="1"/>
</dbReference>
<reference evidence="3" key="1">
    <citation type="submission" date="2021-06" db="EMBL/GenBank/DDBJ databases">
        <title>Comparative genomics, transcriptomics and evolutionary studies reveal genomic signatures of adaptation to plant cell wall in hemibiotrophic fungi.</title>
        <authorList>
            <consortium name="DOE Joint Genome Institute"/>
            <person name="Baroncelli R."/>
            <person name="Diaz J.F."/>
            <person name="Benocci T."/>
            <person name="Peng M."/>
            <person name="Battaglia E."/>
            <person name="Haridas S."/>
            <person name="Andreopoulos W."/>
            <person name="Labutti K."/>
            <person name="Pangilinan J."/>
            <person name="Floch G.L."/>
            <person name="Makela M.R."/>
            <person name="Henrissat B."/>
            <person name="Grigoriev I.V."/>
            <person name="Crouch J.A."/>
            <person name="De Vries R.P."/>
            <person name="Sukno S.A."/>
            <person name="Thon M.R."/>
        </authorList>
    </citation>
    <scope>NUCLEOTIDE SEQUENCE</scope>
    <source>
        <strain evidence="3">CBS 125086</strain>
    </source>
</reference>
<dbReference type="RefSeq" id="XP_060407847.1">
    <property type="nucleotide sequence ID" value="XM_060565081.1"/>
</dbReference>
<sequence>MDPAPAIGSWDRYTQDTAQVVCWLLGDSDHEQDAARRSLRSVTRLKLVAAGRWTEGVQMPDATRHALDRSIATATRFSEWVLHQRGDYRVPAAVSQAAPPPDVLETKDLLFIQRMFPTRTAASTVIPGLSSTTSHETTRGLGDNPIPAPVDVTAEYPIIVHPALAIFCLISDMHEARAQLRCVWDKYRRHEIDLITADATTEVAVGIISDMGEAIKHQVTRRFPDTCLHHFGLHLGLLLTYLATGTFVGATDLLDMVGFAAVQATMEQTIRFPATCELSTWTMRDFSLLLIAAAKVPEGAQDLNKHLPRDFQQLLDDFCLVSRLVQQANQFPNADCPLAATYLNPLLYSFRLSKNTESVPTATVAMCAVLCDIHGTQGVLPHAYADTKRLWQTTFSLKRQLPSASGPSTRQKIFHHHPVLTGVIRFALGARQRLTASRRPRSPNQDSPSIIELLSDATQRLPEGAMHNTLHSRVIAILATKHNHASEQANLSVAWFIEALSSAIGRESPTLFCMHPQSPAAAPLRSPDTSRTTVINQGIPPT</sequence>
<dbReference type="Proteomes" id="UP001230504">
    <property type="component" value="Unassembled WGS sequence"/>
</dbReference>
<accession>A0AAD8PLJ7</accession>
<dbReference type="EMBL" id="JAHLJV010000127">
    <property type="protein sequence ID" value="KAK1569632.1"/>
    <property type="molecule type" value="Genomic_DNA"/>
</dbReference>
<evidence type="ECO:0000256" key="1">
    <source>
        <dbReference type="SAM" id="MobiDB-lite"/>
    </source>
</evidence>
<feature type="region of interest" description="Disordered" evidence="1">
    <location>
        <begin position="522"/>
        <end position="542"/>
    </location>
</feature>
<protein>
    <recommendedName>
        <fullName evidence="2">DUF6604 domain-containing protein</fullName>
    </recommendedName>
</protein>
<comment type="caution">
    <text evidence="3">The sequence shown here is derived from an EMBL/GenBank/DDBJ whole genome shotgun (WGS) entry which is preliminary data.</text>
</comment>
<feature type="compositionally biased region" description="Polar residues" evidence="1">
    <location>
        <begin position="527"/>
        <end position="536"/>
    </location>
</feature>
<dbReference type="AlphaFoldDB" id="A0AAD8PLJ7"/>
<dbReference type="InterPro" id="IPR046539">
    <property type="entry name" value="DUF6604"/>
</dbReference>
<evidence type="ECO:0000313" key="4">
    <source>
        <dbReference type="Proteomes" id="UP001230504"/>
    </source>
</evidence>
<evidence type="ECO:0000313" key="3">
    <source>
        <dbReference type="EMBL" id="KAK1569632.1"/>
    </source>
</evidence>
<keyword evidence="4" id="KW-1185">Reference proteome</keyword>
<evidence type="ECO:0000259" key="2">
    <source>
        <dbReference type="Pfam" id="PF20253"/>
    </source>
</evidence>